<comment type="caution">
    <text evidence="2">The sequence shown here is derived from an EMBL/GenBank/DDBJ whole genome shotgun (WGS) entry which is preliminary data.</text>
</comment>
<proteinExistence type="predicted"/>
<evidence type="ECO:0000313" key="3">
    <source>
        <dbReference type="Proteomes" id="UP001172457"/>
    </source>
</evidence>
<feature type="domain" description="Reverse transcriptase zinc-binding" evidence="1">
    <location>
        <begin position="35"/>
        <end position="98"/>
    </location>
</feature>
<keyword evidence="3" id="KW-1185">Reference proteome</keyword>
<organism evidence="2 3">
    <name type="scientific">Centaurea solstitialis</name>
    <name type="common">yellow star-thistle</name>
    <dbReference type="NCBI Taxonomy" id="347529"/>
    <lineage>
        <taxon>Eukaryota</taxon>
        <taxon>Viridiplantae</taxon>
        <taxon>Streptophyta</taxon>
        <taxon>Embryophyta</taxon>
        <taxon>Tracheophyta</taxon>
        <taxon>Spermatophyta</taxon>
        <taxon>Magnoliopsida</taxon>
        <taxon>eudicotyledons</taxon>
        <taxon>Gunneridae</taxon>
        <taxon>Pentapetalae</taxon>
        <taxon>asterids</taxon>
        <taxon>campanulids</taxon>
        <taxon>Asterales</taxon>
        <taxon>Asteraceae</taxon>
        <taxon>Carduoideae</taxon>
        <taxon>Cardueae</taxon>
        <taxon>Centaureinae</taxon>
        <taxon>Centaurea</taxon>
    </lineage>
</organism>
<dbReference type="Pfam" id="PF13966">
    <property type="entry name" value="zf-RVT"/>
    <property type="match status" value="1"/>
</dbReference>
<evidence type="ECO:0000259" key="1">
    <source>
        <dbReference type="Pfam" id="PF13966"/>
    </source>
</evidence>
<accession>A0AA38TIM0</accession>
<gene>
    <name evidence="2" type="ORF">OSB04_010074</name>
</gene>
<name>A0AA38TIM0_9ASTR</name>
<protein>
    <recommendedName>
        <fullName evidence="1">Reverse transcriptase zinc-binding domain-containing protein</fullName>
    </recommendedName>
</protein>
<sequence>MIIGLKILTGKPETTIQFSVLRIDHFSFAPAGTPTLWNNLVPLKVRIHTWRARLDRLPTKVNLINKGFRLDNDTCPLCNNHSESGDHLFIICRVASEVRKQLNCWWNKIPMHSNTISEFFEDTCCTNQPDLNRPLKEIIGQAYFWIMWKGRNDAIFNKSFNPQGTANLIQTTIFSWLKSRCYRRVSANWTDWICNPSSVFVV</sequence>
<reference evidence="2" key="1">
    <citation type="submission" date="2023-03" db="EMBL/GenBank/DDBJ databases">
        <title>Chromosome-scale reference genome and RAD-based genetic map of yellow starthistle (Centaurea solstitialis) reveal putative structural variation and QTLs associated with invader traits.</title>
        <authorList>
            <person name="Reatini B."/>
            <person name="Cang F.A."/>
            <person name="Jiang Q."/>
            <person name="Mckibben M.T.W."/>
            <person name="Barker M.S."/>
            <person name="Rieseberg L.H."/>
            <person name="Dlugosch K.M."/>
        </authorList>
    </citation>
    <scope>NUCLEOTIDE SEQUENCE</scope>
    <source>
        <strain evidence="2">CAN-66</strain>
        <tissue evidence="2">Leaf</tissue>
    </source>
</reference>
<dbReference type="InterPro" id="IPR026960">
    <property type="entry name" value="RVT-Znf"/>
</dbReference>
<evidence type="ECO:0000313" key="2">
    <source>
        <dbReference type="EMBL" id="KAJ9555460.1"/>
    </source>
</evidence>
<dbReference type="EMBL" id="JARYMX010000003">
    <property type="protein sequence ID" value="KAJ9555460.1"/>
    <property type="molecule type" value="Genomic_DNA"/>
</dbReference>
<dbReference type="Proteomes" id="UP001172457">
    <property type="component" value="Chromosome 3"/>
</dbReference>
<dbReference type="AlphaFoldDB" id="A0AA38TIM0"/>